<accession>A0ABN9GRD7</accession>
<keyword evidence="2" id="KW-1185">Reference proteome</keyword>
<dbReference type="EMBL" id="CATNWA010019006">
    <property type="protein sequence ID" value="CAI9610665.1"/>
    <property type="molecule type" value="Genomic_DNA"/>
</dbReference>
<protein>
    <submittedName>
        <fullName evidence="1">Uncharacterized protein</fullName>
    </submittedName>
</protein>
<dbReference type="Proteomes" id="UP001162483">
    <property type="component" value="Unassembled WGS sequence"/>
</dbReference>
<evidence type="ECO:0000313" key="2">
    <source>
        <dbReference type="Proteomes" id="UP001162483"/>
    </source>
</evidence>
<proteinExistence type="predicted"/>
<name>A0ABN9GRD7_9NEOB</name>
<evidence type="ECO:0000313" key="1">
    <source>
        <dbReference type="EMBL" id="CAI9610665.1"/>
    </source>
</evidence>
<reference evidence="1" key="1">
    <citation type="submission" date="2023-05" db="EMBL/GenBank/DDBJ databases">
        <authorList>
            <person name="Stuckert A."/>
        </authorList>
    </citation>
    <scope>NUCLEOTIDE SEQUENCE</scope>
</reference>
<sequence length="52" mass="6079">MDNADWPCADHMHSHMQKTNNIHQTEHVQLAPRLCSISRRIGTLEEEVGQRR</sequence>
<comment type="caution">
    <text evidence="1">The sequence shown here is derived from an EMBL/GenBank/DDBJ whole genome shotgun (WGS) entry which is preliminary data.</text>
</comment>
<gene>
    <name evidence="1" type="ORF">SPARVUS_LOCUS14444117</name>
</gene>
<organism evidence="1 2">
    <name type="scientific">Staurois parvus</name>
    <dbReference type="NCBI Taxonomy" id="386267"/>
    <lineage>
        <taxon>Eukaryota</taxon>
        <taxon>Metazoa</taxon>
        <taxon>Chordata</taxon>
        <taxon>Craniata</taxon>
        <taxon>Vertebrata</taxon>
        <taxon>Euteleostomi</taxon>
        <taxon>Amphibia</taxon>
        <taxon>Batrachia</taxon>
        <taxon>Anura</taxon>
        <taxon>Neobatrachia</taxon>
        <taxon>Ranoidea</taxon>
        <taxon>Ranidae</taxon>
        <taxon>Staurois</taxon>
    </lineage>
</organism>